<dbReference type="AlphaFoldDB" id="A0A4U6D239"/>
<dbReference type="EMBL" id="SZVO01000010">
    <property type="protein sequence ID" value="TKT90345.1"/>
    <property type="molecule type" value="Genomic_DNA"/>
</dbReference>
<name>A0A4U6D239_9BACT</name>
<accession>A0A4U6D239</accession>
<evidence type="ECO:0000313" key="1">
    <source>
        <dbReference type="EMBL" id="TKT90345.1"/>
    </source>
</evidence>
<protein>
    <submittedName>
        <fullName evidence="1">Uncharacterized protein</fullName>
    </submittedName>
</protein>
<sequence length="86" mass="10202">MTDSHFEESTIRKLIIVVTGIDIFQIENYEFNNPRQDPNAPIVIHFKITSMQGMNYKLKSTRSEFRGLCESDFDTFNQFFRQFAQK</sequence>
<comment type="caution">
    <text evidence="1">The sequence shown here is derived from an EMBL/GenBank/DDBJ whole genome shotgun (WGS) entry which is preliminary data.</text>
</comment>
<keyword evidence="2" id="KW-1185">Reference proteome</keyword>
<proteinExistence type="predicted"/>
<organism evidence="1 2">
    <name type="scientific">Dyadobacter frigoris</name>
    <dbReference type="NCBI Taxonomy" id="2576211"/>
    <lineage>
        <taxon>Bacteria</taxon>
        <taxon>Pseudomonadati</taxon>
        <taxon>Bacteroidota</taxon>
        <taxon>Cytophagia</taxon>
        <taxon>Cytophagales</taxon>
        <taxon>Spirosomataceae</taxon>
        <taxon>Dyadobacter</taxon>
    </lineage>
</organism>
<reference evidence="1 2" key="1">
    <citation type="submission" date="2019-05" db="EMBL/GenBank/DDBJ databases">
        <title>Dyadobacter AR-3-8 sp. nov., isolated from arctic soil.</title>
        <authorList>
            <person name="Chaudhary D.K."/>
        </authorList>
    </citation>
    <scope>NUCLEOTIDE SEQUENCE [LARGE SCALE GENOMIC DNA]</scope>
    <source>
        <strain evidence="1 2">AR-3-8</strain>
    </source>
</reference>
<gene>
    <name evidence="1" type="ORF">FDK13_21675</name>
</gene>
<evidence type="ECO:0000313" key="2">
    <source>
        <dbReference type="Proteomes" id="UP000304900"/>
    </source>
</evidence>
<dbReference type="Proteomes" id="UP000304900">
    <property type="component" value="Unassembled WGS sequence"/>
</dbReference>
<dbReference type="RefSeq" id="WP_137342108.1">
    <property type="nucleotide sequence ID" value="NZ_BSQH01000004.1"/>
</dbReference>